<dbReference type="Proteomes" id="UP000383932">
    <property type="component" value="Unassembled WGS sequence"/>
</dbReference>
<dbReference type="PANTHER" id="PTHR12281">
    <property type="entry name" value="RP42 RELATED"/>
    <property type="match status" value="1"/>
</dbReference>
<dbReference type="GO" id="GO:0045116">
    <property type="term" value="P:protein neddylation"/>
    <property type="evidence" value="ECO:0007669"/>
    <property type="project" value="TreeGrafter"/>
</dbReference>
<feature type="region of interest" description="Disordered" evidence="2">
    <location>
        <begin position="427"/>
        <end position="451"/>
    </location>
</feature>
<dbReference type="GO" id="GO:0031624">
    <property type="term" value="F:ubiquitin conjugating enzyme binding"/>
    <property type="evidence" value="ECO:0007669"/>
    <property type="project" value="TreeGrafter"/>
</dbReference>
<reference evidence="4 5" key="1">
    <citation type="journal article" date="2019" name="Fungal Biol. Biotechnol.">
        <title>Draft genome sequence of fastidious pathogen Ceratobasidium theobromae, which causes vascular-streak dieback in Theobroma cacao.</title>
        <authorList>
            <person name="Ali S.S."/>
            <person name="Asman A."/>
            <person name="Shao J."/>
            <person name="Firmansyah A.P."/>
            <person name="Susilo A.W."/>
            <person name="Rosmana A."/>
            <person name="McMahon P."/>
            <person name="Junaid M."/>
            <person name="Guest D."/>
            <person name="Kheng T.Y."/>
            <person name="Meinhardt L.W."/>
            <person name="Bailey B.A."/>
        </authorList>
    </citation>
    <scope>NUCLEOTIDE SEQUENCE [LARGE SCALE GENOMIC DNA]</scope>
    <source>
        <strain evidence="4 5">CT2</strain>
    </source>
</reference>
<comment type="caution">
    <text evidence="4">The sequence shown here is derived from an EMBL/GenBank/DDBJ whole genome shotgun (WGS) entry which is preliminary data.</text>
</comment>
<keyword evidence="5" id="KW-1185">Reference proteome</keyword>
<dbReference type="Pfam" id="PF03556">
    <property type="entry name" value="Cullin_binding"/>
    <property type="match status" value="1"/>
</dbReference>
<dbReference type="OrthoDB" id="27198at2759"/>
<dbReference type="PANTHER" id="PTHR12281:SF31">
    <property type="entry name" value="DCN1-LIKE PROTEIN 3"/>
    <property type="match status" value="1"/>
</dbReference>
<evidence type="ECO:0000313" key="5">
    <source>
        <dbReference type="Proteomes" id="UP000383932"/>
    </source>
</evidence>
<protein>
    <recommendedName>
        <fullName evidence="1">Defective in cullin neddylation protein</fullName>
    </recommendedName>
</protein>
<dbReference type="GO" id="GO:0000151">
    <property type="term" value="C:ubiquitin ligase complex"/>
    <property type="evidence" value="ECO:0007669"/>
    <property type="project" value="TreeGrafter"/>
</dbReference>
<feature type="compositionally biased region" description="Basic residues" evidence="2">
    <location>
        <begin position="437"/>
        <end position="451"/>
    </location>
</feature>
<evidence type="ECO:0000256" key="1">
    <source>
        <dbReference type="RuleBase" id="RU410713"/>
    </source>
</evidence>
<dbReference type="InterPro" id="IPR042460">
    <property type="entry name" value="DCN1-like_PONY"/>
</dbReference>
<dbReference type="GO" id="GO:0097602">
    <property type="term" value="F:cullin family protein binding"/>
    <property type="evidence" value="ECO:0007669"/>
    <property type="project" value="TreeGrafter"/>
</dbReference>
<comment type="function">
    <text evidence="1">Neddylation of cullins play an essential role in the regulation of SCF-type complexes activity.</text>
</comment>
<organism evidence="4 5">
    <name type="scientific">Ceratobasidium theobromae</name>
    <dbReference type="NCBI Taxonomy" id="1582974"/>
    <lineage>
        <taxon>Eukaryota</taxon>
        <taxon>Fungi</taxon>
        <taxon>Dikarya</taxon>
        <taxon>Basidiomycota</taxon>
        <taxon>Agaricomycotina</taxon>
        <taxon>Agaricomycetes</taxon>
        <taxon>Cantharellales</taxon>
        <taxon>Ceratobasidiaceae</taxon>
        <taxon>Ceratobasidium</taxon>
    </lineage>
</organism>
<dbReference type="GO" id="GO:0032182">
    <property type="term" value="F:ubiquitin-like protein binding"/>
    <property type="evidence" value="ECO:0007669"/>
    <property type="project" value="TreeGrafter"/>
</dbReference>
<evidence type="ECO:0000313" key="4">
    <source>
        <dbReference type="EMBL" id="KAB5594384.1"/>
    </source>
</evidence>
<feature type="domain" description="DCUN1" evidence="3">
    <location>
        <begin position="60"/>
        <end position="276"/>
    </location>
</feature>
<name>A0A5N5QRQ8_9AGAM</name>
<accession>A0A5N5QRQ8</accession>
<dbReference type="InterPro" id="IPR005176">
    <property type="entry name" value="PONY_dom"/>
</dbReference>
<sequence>MPPKRKATESATERTTKTRRGGAKEAPSTKPTKSAAAAPRKGAKHENTKAVPAGLDPSTFTLEGVQALFEKYMDEDDNNVIAAEGMERLCADASIPMDGALPLLVAWIVNAKTLGTITRAEFTGAFGKLKMTLASNAQGGDPYDRTQLHSYQRNAESSYSKFYSFCFCLVKPSQSRNIDMETATAFWSVILAPKYPIASELVDFIAVSISLPPRAHDLNPSSRGKAHTRRLPEISGTWRFGQTLEFCKSVQTDLSGHDDEEAAWPSLLDDFVEWKKGKIAAQTSETMIEWPHFFTHSASLPARSVSFLKQRAATSLLNNRLHEKRVGGTWHYHLDSLGARNLTLPAIVTFASPPTIKNEYAPLSSANGYLNSRIDLKQRKRAFHPTPQSTSTSSPVALRFHEGVTLQPRGVSPSGLVDEFRKAMAQNHRLKEASITRRSRKAGRKKPVKVA</sequence>
<evidence type="ECO:0000256" key="2">
    <source>
        <dbReference type="SAM" id="MobiDB-lite"/>
    </source>
</evidence>
<evidence type="ECO:0000259" key="3">
    <source>
        <dbReference type="PROSITE" id="PS51229"/>
    </source>
</evidence>
<dbReference type="InterPro" id="IPR014764">
    <property type="entry name" value="DCN-prot"/>
</dbReference>
<proteinExistence type="predicted"/>
<dbReference type="EMBL" id="SSOP01000021">
    <property type="protein sequence ID" value="KAB5594384.1"/>
    <property type="molecule type" value="Genomic_DNA"/>
</dbReference>
<dbReference type="Gene3D" id="1.10.238.200">
    <property type="entry name" value="Cullin, PONY binding domain"/>
    <property type="match status" value="1"/>
</dbReference>
<dbReference type="Gene3D" id="1.10.238.10">
    <property type="entry name" value="EF-hand"/>
    <property type="match status" value="1"/>
</dbReference>
<dbReference type="AlphaFoldDB" id="A0A5N5QRQ8"/>
<dbReference type="PROSITE" id="PS51229">
    <property type="entry name" value="DCUN1"/>
    <property type="match status" value="1"/>
</dbReference>
<gene>
    <name evidence="4" type="ORF">CTheo_2161</name>
</gene>
<feature type="region of interest" description="Disordered" evidence="2">
    <location>
        <begin position="1"/>
        <end position="57"/>
    </location>
</feature>
<feature type="compositionally biased region" description="Basic and acidic residues" evidence="2">
    <location>
        <begin position="1"/>
        <end position="16"/>
    </location>
</feature>